<dbReference type="GO" id="GO:0052837">
    <property type="term" value="P:thiazole biosynthetic process"/>
    <property type="evidence" value="ECO:0007669"/>
    <property type="project" value="EnsemblFungi"/>
</dbReference>
<evidence type="ECO:0000256" key="6">
    <source>
        <dbReference type="ARBA" id="ARBA00052768"/>
    </source>
</evidence>
<keyword evidence="3" id="KW-0784">Thiamine biosynthesis</keyword>
<evidence type="ECO:0000256" key="4">
    <source>
        <dbReference type="ARBA" id="ARBA00023004"/>
    </source>
</evidence>
<dbReference type="OrthoDB" id="410463at2759"/>
<dbReference type="AlphaFoldDB" id="A0A1X2H6N6"/>
<dbReference type="OMA" id="MFPRIVV"/>
<dbReference type="NCBIfam" id="TIGR00292">
    <property type="entry name" value="sulfide-dependent adenosine diphosphate thiazole synthase"/>
    <property type="match status" value="1"/>
</dbReference>
<evidence type="ECO:0000256" key="8">
    <source>
        <dbReference type="SAM" id="MobiDB-lite"/>
    </source>
</evidence>
<keyword evidence="4" id="KW-0408">Iron</keyword>
<sequence length="318" mass="34165">MSSTSTTTTTTTTNYSGGFRLGSREQQQPFGLADFEDYTFKPIRESEVNREMTSRYMTDLMDYAETDVVIVGAGSAGLSCAWELSKDPNIKIAIIEQSVSPGGGCWLGGQLFSAMVVRKPAHEFLKDVGVPYEEKENYVVVKHAALFTSTVLSKVLQRPNVKLFNATAVEDLIVKQGKVSGVVTNWALVTLTGHDTQSCMDPNVIESKVVVSGCGHDGPFGASGVKRLEAIKLVEGNKGMLSLDMNSAEDDVVKYTREVVPGMVVTGMEIAELDGAPRMGPTFGAMLISGQKAAYAVRASLERQRKETSSQGAGKVSA</sequence>
<keyword evidence="2" id="KW-0479">Metal-binding</keyword>
<accession>A0A1X2H6N6</accession>
<evidence type="ECO:0000256" key="5">
    <source>
        <dbReference type="ARBA" id="ARBA00023027"/>
    </source>
</evidence>
<dbReference type="InterPro" id="IPR036188">
    <property type="entry name" value="FAD/NAD-bd_sf"/>
</dbReference>
<keyword evidence="1" id="KW-0808">Transferase</keyword>
<evidence type="ECO:0000256" key="3">
    <source>
        <dbReference type="ARBA" id="ARBA00022977"/>
    </source>
</evidence>
<name>A0A1X2H6N6_SYNRA</name>
<dbReference type="GO" id="GO:0008198">
    <property type="term" value="F:ferrous iron binding"/>
    <property type="evidence" value="ECO:0007669"/>
    <property type="project" value="EnsemblFungi"/>
</dbReference>
<dbReference type="Gene3D" id="3.50.50.60">
    <property type="entry name" value="FAD/NAD(P)-binding domain"/>
    <property type="match status" value="1"/>
</dbReference>
<evidence type="ECO:0000256" key="1">
    <source>
        <dbReference type="ARBA" id="ARBA00022679"/>
    </source>
</evidence>
<keyword evidence="5" id="KW-0520">NAD</keyword>
<dbReference type="Proteomes" id="UP000242180">
    <property type="component" value="Unassembled WGS sequence"/>
</dbReference>
<dbReference type="FunFam" id="3.50.50.60:FF:000070">
    <property type="entry name" value="Thiamine thiazole synthase, chloroplastic"/>
    <property type="match status" value="1"/>
</dbReference>
<dbReference type="PANTHER" id="PTHR43422:SF3">
    <property type="entry name" value="THIAMINE THIAZOLE SYNTHASE"/>
    <property type="match status" value="1"/>
</dbReference>
<dbReference type="InParanoid" id="A0A1X2H6N6"/>
<dbReference type="Pfam" id="PF01946">
    <property type="entry name" value="Thi4"/>
    <property type="match status" value="1"/>
</dbReference>
<dbReference type="EMBL" id="MCGN01000008">
    <property type="protein sequence ID" value="ORY94146.1"/>
    <property type="molecule type" value="Genomic_DNA"/>
</dbReference>
<protein>
    <recommendedName>
        <fullName evidence="7">cysteine-dependent adenosine diphosphate thiazole synthase</fullName>
        <ecNumber evidence="7">2.4.2.60</ecNumber>
    </recommendedName>
</protein>
<dbReference type="GO" id="GO:0005829">
    <property type="term" value="C:cytosol"/>
    <property type="evidence" value="ECO:0007669"/>
    <property type="project" value="EnsemblFungi"/>
</dbReference>
<organism evidence="9 10">
    <name type="scientific">Syncephalastrum racemosum</name>
    <name type="common">Filamentous fungus</name>
    <dbReference type="NCBI Taxonomy" id="13706"/>
    <lineage>
        <taxon>Eukaryota</taxon>
        <taxon>Fungi</taxon>
        <taxon>Fungi incertae sedis</taxon>
        <taxon>Mucoromycota</taxon>
        <taxon>Mucoromycotina</taxon>
        <taxon>Mucoromycetes</taxon>
        <taxon>Mucorales</taxon>
        <taxon>Syncephalastraceae</taxon>
        <taxon>Syncephalastrum</taxon>
    </lineage>
</organism>
<evidence type="ECO:0000256" key="2">
    <source>
        <dbReference type="ARBA" id="ARBA00022723"/>
    </source>
</evidence>
<dbReference type="EC" id="2.4.2.60" evidence="7"/>
<dbReference type="STRING" id="13706.A0A1X2H6N6"/>
<reference evidence="9 10" key="1">
    <citation type="submission" date="2016-07" db="EMBL/GenBank/DDBJ databases">
        <title>Pervasive Adenine N6-methylation of Active Genes in Fungi.</title>
        <authorList>
            <consortium name="DOE Joint Genome Institute"/>
            <person name="Mondo S.J."/>
            <person name="Dannebaum R.O."/>
            <person name="Kuo R.C."/>
            <person name="Labutti K."/>
            <person name="Haridas S."/>
            <person name="Kuo A."/>
            <person name="Salamov A."/>
            <person name="Ahrendt S.R."/>
            <person name="Lipzen A."/>
            <person name="Sullivan W."/>
            <person name="Andreopoulos W.B."/>
            <person name="Clum A."/>
            <person name="Lindquist E."/>
            <person name="Daum C."/>
            <person name="Ramamoorthy G.K."/>
            <person name="Gryganskyi A."/>
            <person name="Culley D."/>
            <person name="Magnuson J.K."/>
            <person name="James T.Y."/>
            <person name="O'Malley M.A."/>
            <person name="Stajich J.E."/>
            <person name="Spatafora J.W."/>
            <person name="Visel A."/>
            <person name="Grigoriev I.V."/>
        </authorList>
    </citation>
    <scope>NUCLEOTIDE SEQUENCE [LARGE SCALE GENOMIC DNA]</scope>
    <source>
        <strain evidence="9 10">NRRL 2496</strain>
    </source>
</reference>
<dbReference type="GO" id="GO:0160205">
    <property type="term" value="F:cysteine-dependent adenosine diphosphate thiazole synthase activity"/>
    <property type="evidence" value="ECO:0007669"/>
    <property type="project" value="UniProtKB-EC"/>
</dbReference>
<feature type="region of interest" description="Disordered" evidence="8">
    <location>
        <begin position="1"/>
        <end position="22"/>
    </location>
</feature>
<keyword evidence="10" id="KW-1185">Reference proteome</keyword>
<gene>
    <name evidence="9" type="ORF">BCR43DRAFT_356888</name>
</gene>
<comment type="catalytic activity">
    <reaction evidence="6">
        <text>[ADP-thiazole synthase]-L-cysteine + glycine + NAD(+) = [ADP-thiazole synthase]-dehydroalanine + ADP-5-ethyl-4-methylthiazole-2-carboxylate + nicotinamide + 3 H2O + 2 H(+)</text>
        <dbReference type="Rhea" id="RHEA:55708"/>
        <dbReference type="Rhea" id="RHEA-COMP:14264"/>
        <dbReference type="Rhea" id="RHEA-COMP:14265"/>
        <dbReference type="ChEBI" id="CHEBI:15377"/>
        <dbReference type="ChEBI" id="CHEBI:15378"/>
        <dbReference type="ChEBI" id="CHEBI:17154"/>
        <dbReference type="ChEBI" id="CHEBI:29950"/>
        <dbReference type="ChEBI" id="CHEBI:57305"/>
        <dbReference type="ChEBI" id="CHEBI:57540"/>
        <dbReference type="ChEBI" id="CHEBI:90873"/>
        <dbReference type="ChEBI" id="CHEBI:139151"/>
        <dbReference type="EC" id="2.4.2.60"/>
    </reaction>
</comment>
<dbReference type="PANTHER" id="PTHR43422">
    <property type="entry name" value="THIAMINE THIAZOLE SYNTHASE"/>
    <property type="match status" value="1"/>
</dbReference>
<dbReference type="InterPro" id="IPR002922">
    <property type="entry name" value="Thi4_fam"/>
</dbReference>
<feature type="compositionally biased region" description="Low complexity" evidence="8">
    <location>
        <begin position="1"/>
        <end position="13"/>
    </location>
</feature>
<proteinExistence type="predicted"/>
<dbReference type="GO" id="GO:0009228">
    <property type="term" value="P:thiamine biosynthetic process"/>
    <property type="evidence" value="ECO:0007669"/>
    <property type="project" value="UniProtKB-KW"/>
</dbReference>
<comment type="caution">
    <text evidence="9">The sequence shown here is derived from an EMBL/GenBank/DDBJ whole genome shotgun (WGS) entry which is preliminary data.</text>
</comment>
<evidence type="ECO:0000256" key="7">
    <source>
        <dbReference type="ARBA" id="ARBA00067041"/>
    </source>
</evidence>
<evidence type="ECO:0000313" key="10">
    <source>
        <dbReference type="Proteomes" id="UP000242180"/>
    </source>
</evidence>
<dbReference type="Gene3D" id="6.10.250.2840">
    <property type="match status" value="1"/>
</dbReference>
<dbReference type="FunCoup" id="A0A1X2H6N6">
    <property type="interactions" value="599"/>
</dbReference>
<dbReference type="SUPFAM" id="SSF51905">
    <property type="entry name" value="FAD/NAD(P)-binding domain"/>
    <property type="match status" value="1"/>
</dbReference>
<evidence type="ECO:0000313" key="9">
    <source>
        <dbReference type="EMBL" id="ORY94146.1"/>
    </source>
</evidence>